<evidence type="ECO:0000259" key="3">
    <source>
        <dbReference type="Pfam" id="PF01425"/>
    </source>
</evidence>
<evidence type="ECO:0000313" key="4">
    <source>
        <dbReference type="EMBL" id="KAK4562353.1"/>
    </source>
</evidence>
<sequence length="803" mass="85766">MTSMATKYSPLSFTVFSSLLLILLATTSYSAQAIKAAHGFSSIKEATVHDIQLAFKQNQLTSRKLVELYLKQISRLNPVLKGVLEVNPDALYQADKADHERKFKAHGSLSPLHGIPILLKDNIATKDKLNTTAGSYALLGSVVPRDAGVVTKLRKAGAIILGKATLSEWSYYRSNRAPDGWSARGGKGKSPYTMENPCGSSSGSAISVAANMAAVSLGTETDGSILCPSSNNLVVGIKPTVGLTSRAGVIPISPRQDTVGGPITQASHFKKEARIWNTLSDLTMTSMATKYSPLSFTVFSSLLLILLATTSYNAQAIKAAHGFSSIKEATVHDIQLAFKQNQLTSRKLVELYLKQISRLNPVLKGVLEVNPDALYQADKADHERKFKAHGSLSPLHGIPILLKDNIATKDKLNTTAGSYALLGSVVPCDAGVVTKLRKAGAIILGKATLSEWSHQRSNAAPSGWNARKGQGKSPYTMGDPCGSSSGSAISVAANMAAVSLGTETDGSILCPSSNNLVVGIKPTVGLTSRAGVIPISPRQDSVGPICRTVADAVYVLDAIVGIDHYDNATIETSQYIPKGGYAQFLKTNGLHAKRVGIVRDFYNIENDTIAAQIVEQHLKTLRKQGTILVDNLEITNIGEICKPSNEDIALAAEFKRYINAYLKELVVSPVRSLADLIAFNKKNSKLERLDYGQDLFIKAEATNGIGNAEKAALLNLAKLTREGFVKLMTKNKLDAIVTPGYDVATVLAIGGFPGVIVPAGYGSDGKPFDLCFGGLKGSEPKLIEIAYGFEQATKIRKPPKLTT</sequence>
<keyword evidence="2" id="KW-0732">Signal</keyword>
<dbReference type="SUPFAM" id="SSF75304">
    <property type="entry name" value="Amidase signature (AS) enzymes"/>
    <property type="match status" value="2"/>
</dbReference>
<dbReference type="InterPro" id="IPR023631">
    <property type="entry name" value="Amidase_dom"/>
</dbReference>
<accession>A0AAN7I6V8</accession>
<dbReference type="Gene3D" id="3.90.1300.10">
    <property type="entry name" value="Amidase signature (AS) domain"/>
    <property type="match status" value="2"/>
</dbReference>
<feature type="domain" description="Amidase" evidence="3">
    <location>
        <begin position="348"/>
        <end position="740"/>
    </location>
</feature>
<organism evidence="4 5">
    <name type="scientific">Quercus rubra</name>
    <name type="common">Northern red oak</name>
    <name type="synonym">Quercus borealis</name>
    <dbReference type="NCBI Taxonomy" id="3512"/>
    <lineage>
        <taxon>Eukaryota</taxon>
        <taxon>Viridiplantae</taxon>
        <taxon>Streptophyta</taxon>
        <taxon>Embryophyta</taxon>
        <taxon>Tracheophyta</taxon>
        <taxon>Spermatophyta</taxon>
        <taxon>Magnoliopsida</taxon>
        <taxon>eudicotyledons</taxon>
        <taxon>Gunneridae</taxon>
        <taxon>Pentapetalae</taxon>
        <taxon>rosids</taxon>
        <taxon>fabids</taxon>
        <taxon>Fagales</taxon>
        <taxon>Fagaceae</taxon>
        <taxon>Quercus</taxon>
    </lineage>
</organism>
<dbReference type="Proteomes" id="UP001324115">
    <property type="component" value="Unassembled WGS sequence"/>
</dbReference>
<dbReference type="InterPro" id="IPR036928">
    <property type="entry name" value="AS_sf"/>
</dbReference>
<proteinExistence type="predicted"/>
<feature type="signal peptide" evidence="2">
    <location>
        <begin position="1"/>
        <end position="33"/>
    </location>
</feature>
<evidence type="ECO:0000313" key="5">
    <source>
        <dbReference type="Proteomes" id="UP001324115"/>
    </source>
</evidence>
<feature type="chain" id="PRO_5042962791" description="Amidase domain-containing protein" evidence="2">
    <location>
        <begin position="34"/>
        <end position="803"/>
    </location>
</feature>
<name>A0AAN7I6V8_QUERU</name>
<gene>
    <name evidence="4" type="ORF">RGQ29_005004</name>
</gene>
<reference evidence="4 5" key="1">
    <citation type="journal article" date="2023" name="G3 (Bethesda)">
        <title>A haplotype-resolved chromosome-scale genome for Quercus rubra L. provides insights into the genetics of adaptive traits for red oak species.</title>
        <authorList>
            <person name="Kapoor B."/>
            <person name="Jenkins J."/>
            <person name="Schmutz J."/>
            <person name="Zhebentyayeva T."/>
            <person name="Kuelheim C."/>
            <person name="Coggeshall M."/>
            <person name="Heim C."/>
            <person name="Lasky J.R."/>
            <person name="Leites L."/>
            <person name="Islam-Faridi N."/>
            <person name="Romero-Severson J."/>
            <person name="DeLeo V.L."/>
            <person name="Lucas S.M."/>
            <person name="Lazic D."/>
            <person name="Gailing O."/>
            <person name="Carlson J."/>
            <person name="Staton M."/>
        </authorList>
    </citation>
    <scope>NUCLEOTIDE SEQUENCE [LARGE SCALE GENOMIC DNA]</scope>
    <source>
        <strain evidence="4">Pseudo-F2</strain>
    </source>
</reference>
<comment type="caution">
    <text evidence="4">The sequence shown here is derived from an EMBL/GenBank/DDBJ whole genome shotgun (WGS) entry which is preliminary data.</text>
</comment>
<dbReference type="EMBL" id="JAXUIC010000011">
    <property type="protein sequence ID" value="KAK4562353.1"/>
    <property type="molecule type" value="Genomic_DNA"/>
</dbReference>
<evidence type="ECO:0000256" key="1">
    <source>
        <dbReference type="SAM" id="MobiDB-lite"/>
    </source>
</evidence>
<dbReference type="PANTHER" id="PTHR42678">
    <property type="entry name" value="AMIDASE"/>
    <property type="match status" value="1"/>
</dbReference>
<evidence type="ECO:0000256" key="2">
    <source>
        <dbReference type="SAM" id="SignalP"/>
    </source>
</evidence>
<feature type="region of interest" description="Disordered" evidence="1">
    <location>
        <begin position="457"/>
        <end position="479"/>
    </location>
</feature>
<dbReference type="AlphaFoldDB" id="A0AAN7I6V8"/>
<protein>
    <recommendedName>
        <fullName evidence="3">Amidase domain-containing protein</fullName>
    </recommendedName>
</protein>
<dbReference type="Pfam" id="PF01425">
    <property type="entry name" value="Amidase"/>
    <property type="match status" value="2"/>
</dbReference>
<keyword evidence="5" id="KW-1185">Reference proteome</keyword>
<dbReference type="PANTHER" id="PTHR42678:SF36">
    <property type="entry name" value="C869.01-LIKE PROTEIN, PUTATIVE-RELATED"/>
    <property type="match status" value="1"/>
</dbReference>
<feature type="domain" description="Amidase" evidence="3">
    <location>
        <begin position="65"/>
        <end position="264"/>
    </location>
</feature>